<comment type="caution">
    <text evidence="1">The sequence shown here is derived from an EMBL/GenBank/DDBJ whole genome shotgun (WGS) entry which is preliminary data.</text>
</comment>
<dbReference type="GO" id="GO:0050616">
    <property type="term" value="F:secologanin synthase activity"/>
    <property type="evidence" value="ECO:0007669"/>
    <property type="project" value="UniProtKB-EC"/>
</dbReference>
<proteinExistence type="predicted"/>
<accession>A0A2P6Q9I3</accession>
<reference evidence="1 2" key="1">
    <citation type="journal article" date="2018" name="Nat. Genet.">
        <title>The Rosa genome provides new insights in the design of modern roses.</title>
        <authorList>
            <person name="Bendahmane M."/>
        </authorList>
    </citation>
    <scope>NUCLEOTIDE SEQUENCE [LARGE SCALE GENOMIC DNA]</scope>
    <source>
        <strain evidence="2">cv. Old Blush</strain>
    </source>
</reference>
<dbReference type="Gene3D" id="1.20.120.990">
    <property type="entry name" value="Glycosyltransferase family 88, C-terminal domain"/>
    <property type="match status" value="1"/>
</dbReference>
<dbReference type="Gramene" id="PRQ30814">
    <property type="protein sequence ID" value="PRQ30814"/>
    <property type="gene ID" value="RchiOBHm_Chr5g0028731"/>
</dbReference>
<organism evidence="1 2">
    <name type="scientific">Rosa chinensis</name>
    <name type="common">China rose</name>
    <dbReference type="NCBI Taxonomy" id="74649"/>
    <lineage>
        <taxon>Eukaryota</taxon>
        <taxon>Viridiplantae</taxon>
        <taxon>Streptophyta</taxon>
        <taxon>Embryophyta</taxon>
        <taxon>Tracheophyta</taxon>
        <taxon>Spermatophyta</taxon>
        <taxon>Magnoliopsida</taxon>
        <taxon>eudicotyledons</taxon>
        <taxon>Gunneridae</taxon>
        <taxon>Pentapetalae</taxon>
        <taxon>rosids</taxon>
        <taxon>fabids</taxon>
        <taxon>Rosales</taxon>
        <taxon>Rosaceae</taxon>
        <taxon>Rosoideae</taxon>
        <taxon>Rosoideae incertae sedis</taxon>
        <taxon>Rosa</taxon>
    </lineage>
</organism>
<keyword evidence="1" id="KW-0560">Oxidoreductase</keyword>
<keyword evidence="2" id="KW-1185">Reference proteome</keyword>
<dbReference type="Proteomes" id="UP000238479">
    <property type="component" value="Chromosome 5"/>
</dbReference>
<dbReference type="EMBL" id="PDCK01000043">
    <property type="protein sequence ID" value="PRQ30814.1"/>
    <property type="molecule type" value="Genomic_DNA"/>
</dbReference>
<sequence>MFELLKEQVMLVGNAIQSVYIPGWRFLPTKMNTRMKKIDKEVKGLLKGIINKERGPLGLVKPLNMTY</sequence>
<dbReference type="STRING" id="74649.A0A2P6Q9I3"/>
<gene>
    <name evidence="1" type="ORF">RchiOBHm_Chr5g0028731</name>
</gene>
<name>A0A2P6Q9I3_ROSCH</name>
<dbReference type="EC" id="1.14.19.62" evidence="1"/>
<evidence type="ECO:0000313" key="2">
    <source>
        <dbReference type="Proteomes" id="UP000238479"/>
    </source>
</evidence>
<protein>
    <submittedName>
        <fullName evidence="1">Putative secologanin synthase</fullName>
        <ecNumber evidence="1">1.14.19.62</ecNumber>
    </submittedName>
</protein>
<evidence type="ECO:0000313" key="1">
    <source>
        <dbReference type="EMBL" id="PRQ30814.1"/>
    </source>
</evidence>
<dbReference type="AlphaFoldDB" id="A0A2P6Q9I3"/>